<comment type="caution">
    <text evidence="1">The sequence shown here is derived from an EMBL/GenBank/DDBJ whole genome shotgun (WGS) entry which is preliminary data.</text>
</comment>
<reference evidence="1 2" key="1">
    <citation type="journal article" date="2023" name="Hortic Res">
        <title>Pangenome of water caltrop reveals structural variations and asymmetric subgenome divergence after allopolyploidization.</title>
        <authorList>
            <person name="Zhang X."/>
            <person name="Chen Y."/>
            <person name="Wang L."/>
            <person name="Yuan Y."/>
            <person name="Fang M."/>
            <person name="Shi L."/>
            <person name="Lu R."/>
            <person name="Comes H.P."/>
            <person name="Ma Y."/>
            <person name="Chen Y."/>
            <person name="Huang G."/>
            <person name="Zhou Y."/>
            <person name="Zheng Z."/>
            <person name="Qiu Y."/>
        </authorList>
    </citation>
    <scope>NUCLEOTIDE SEQUENCE [LARGE SCALE GENOMIC DNA]</scope>
    <source>
        <strain evidence="1">F231</strain>
    </source>
</reference>
<evidence type="ECO:0000313" key="2">
    <source>
        <dbReference type="Proteomes" id="UP001346149"/>
    </source>
</evidence>
<dbReference type="Proteomes" id="UP001346149">
    <property type="component" value="Unassembled WGS sequence"/>
</dbReference>
<sequence length="101" mass="11250">MAVSAPIVLNTSRKVIGVVILVNIRQFPPPSLHSFSSLHLFPACHLRSKANTLTSIGCFIAVAIYKVPLPFLRFTLCAHLFMISFIDYIDYCSQSLPVEKI</sequence>
<dbReference type="AlphaFoldDB" id="A0AAN7LE63"/>
<keyword evidence="2" id="KW-1185">Reference proteome</keyword>
<name>A0AAN7LE63_TRANT</name>
<protein>
    <submittedName>
        <fullName evidence="1">Uncharacterized protein</fullName>
    </submittedName>
</protein>
<evidence type="ECO:0000313" key="1">
    <source>
        <dbReference type="EMBL" id="KAK4782844.1"/>
    </source>
</evidence>
<gene>
    <name evidence="1" type="ORF">SAY86_007218</name>
</gene>
<proteinExistence type="predicted"/>
<dbReference type="EMBL" id="JAXQNO010000015">
    <property type="protein sequence ID" value="KAK4782844.1"/>
    <property type="molecule type" value="Genomic_DNA"/>
</dbReference>
<organism evidence="1 2">
    <name type="scientific">Trapa natans</name>
    <name type="common">Water chestnut</name>
    <dbReference type="NCBI Taxonomy" id="22666"/>
    <lineage>
        <taxon>Eukaryota</taxon>
        <taxon>Viridiplantae</taxon>
        <taxon>Streptophyta</taxon>
        <taxon>Embryophyta</taxon>
        <taxon>Tracheophyta</taxon>
        <taxon>Spermatophyta</taxon>
        <taxon>Magnoliopsida</taxon>
        <taxon>eudicotyledons</taxon>
        <taxon>Gunneridae</taxon>
        <taxon>Pentapetalae</taxon>
        <taxon>rosids</taxon>
        <taxon>malvids</taxon>
        <taxon>Myrtales</taxon>
        <taxon>Lythraceae</taxon>
        <taxon>Trapa</taxon>
    </lineage>
</organism>
<accession>A0AAN7LE63</accession>